<evidence type="ECO:0000313" key="3">
    <source>
        <dbReference type="EMBL" id="QIZ69828.1"/>
    </source>
</evidence>
<reference evidence="3 4" key="1">
    <citation type="submission" date="2020-04" db="EMBL/GenBank/DDBJ databases">
        <authorList>
            <person name="Basu S."/>
            <person name="Maruthanayagam V."/>
            <person name="Chakraborty S."/>
            <person name="Pramanik A."/>
            <person name="Mukherjee J."/>
            <person name="Brink B."/>
        </authorList>
    </citation>
    <scope>NUCLEOTIDE SEQUENCE [LARGE SCALE GENOMIC DNA]</scope>
    <source>
        <strain evidence="3 4">AP17</strain>
    </source>
</reference>
<dbReference type="Gene3D" id="1.25.10.10">
    <property type="entry name" value="Leucine-rich Repeat Variant"/>
    <property type="match status" value="1"/>
</dbReference>
<dbReference type="InterPro" id="IPR011989">
    <property type="entry name" value="ARM-like"/>
</dbReference>
<name>A0A6H1TT90_9CYAN</name>
<keyword evidence="4" id="KW-1185">Reference proteome</keyword>
<dbReference type="InterPro" id="IPR016024">
    <property type="entry name" value="ARM-type_fold"/>
</dbReference>
<dbReference type="Proteomes" id="UP000500857">
    <property type="component" value="Chromosome"/>
</dbReference>
<accession>A0A6H1TT90</accession>
<dbReference type="Pfam" id="PF08852">
    <property type="entry name" value="DUF1822"/>
    <property type="match status" value="1"/>
</dbReference>
<dbReference type="KEGG" id="oxy:HCG48_03890"/>
<keyword evidence="1" id="KW-0042">Antenna complex</keyword>
<dbReference type="GO" id="GO:0030089">
    <property type="term" value="C:phycobilisome"/>
    <property type="evidence" value="ECO:0007669"/>
    <property type="project" value="UniProtKB-KW"/>
</dbReference>
<organism evidence="3 4">
    <name type="scientific">Oxynema aestuarii AP17</name>
    <dbReference type="NCBI Taxonomy" id="2064643"/>
    <lineage>
        <taxon>Bacteria</taxon>
        <taxon>Bacillati</taxon>
        <taxon>Cyanobacteriota</taxon>
        <taxon>Cyanophyceae</taxon>
        <taxon>Oscillatoriophycideae</taxon>
        <taxon>Oscillatoriales</taxon>
        <taxon>Oscillatoriaceae</taxon>
        <taxon>Oxynema</taxon>
        <taxon>Oxynema aestuarii</taxon>
    </lineage>
</organism>
<proteinExistence type="predicted"/>
<dbReference type="InterPro" id="IPR014951">
    <property type="entry name" value="DUF1822"/>
</dbReference>
<evidence type="ECO:0000256" key="1">
    <source>
        <dbReference type="ARBA" id="ARBA00022549"/>
    </source>
</evidence>
<gene>
    <name evidence="3" type="ORF">HCG48_03890</name>
</gene>
<evidence type="ECO:0000313" key="4">
    <source>
        <dbReference type="Proteomes" id="UP000500857"/>
    </source>
</evidence>
<evidence type="ECO:0000256" key="2">
    <source>
        <dbReference type="ARBA" id="ARBA00022738"/>
    </source>
</evidence>
<sequence>MLKDRRTHTGRETHTFSISIPKMIRETGWQLAQNQSNPLSRYTAYLNRICLDTLLPFFHEWTEEEGLEKPLKWPREEQLFQSLEFVSGTALQIGEIRIVLIPYEIEECREFVVPQEWVDCPAYCGDYYLAVAVNLDLEEQENWLKIEGFTTHQQLKTVAHHRESDRTYTMEFNALVRDLNLIDLTDNLKVREPLPDLPQIEPGEVEQLLNMLGDAALYSPRLRTDISTDKWLSLINHCSYQKKLYARKMGEDLTEKNNSTEPITLKKWLGAIAEETQKILKEGWQSFDSLFEPLEPSPVRGHLSIDRHLTEPIDSKSEAAISPIISLLEPYQKKNLRYHAAGVLGEIGRGHPEAIAALSDLLKIEKDEEMRWQAALSLGKIDPGNPISGTKKAKLIDLGLRLHAREIALIIAIIPKDEERLGVFVQVRSVNEELPTGLKLSILSETGEVIPKLEVEARSDTAGEGKDNSIQLRFTPPSGTIFQVRVTSNDREFTETFIA</sequence>
<dbReference type="EMBL" id="CP051167">
    <property type="protein sequence ID" value="QIZ69828.1"/>
    <property type="molecule type" value="Genomic_DNA"/>
</dbReference>
<dbReference type="AlphaFoldDB" id="A0A6H1TT90"/>
<protein>
    <submittedName>
        <fullName evidence="3">DUF1822 family protein</fullName>
    </submittedName>
</protein>
<dbReference type="RefSeq" id="WP_168567985.1">
    <property type="nucleotide sequence ID" value="NZ_CP051167.1"/>
</dbReference>
<keyword evidence="2" id="KW-0605">Phycobilisome</keyword>
<dbReference type="SUPFAM" id="SSF48371">
    <property type="entry name" value="ARM repeat"/>
    <property type="match status" value="1"/>
</dbReference>